<sequence>MNDFIKVEQQLEAQSNNSQTLPLELSNEEEKVKENNEEQTTNTEDNQDLIKNHSDNSYSSSDEENVKLFRSEDLESYVPSRPSTLLAFQKKEETSEEEEDDHHILSPVVRKHIKDNHITPIGLTKNKKLFMELFHQTMPKSITTTEDPEEKQSLAATMLQKVVRGWVVRKRYAKRRIDNARLSAEFTDEQGLIQGFKLKKKKLTESEVKEQCKKIEHAIGATIFRMKEKERVMNESAKIVQKAWRNYYRVKKEQIRQQPILPNECAQLINRISNSKYLKNRESFDDIIESVSINQIYGIPSYEMMDRPARSYTFKITIF</sequence>
<dbReference type="VEuPathDB" id="AmoebaDB:NAEGRDRAFT_63867"/>
<protein>
    <submittedName>
        <fullName evidence="2">Predicted protein</fullName>
    </submittedName>
</protein>
<name>D2V4Q0_NAEGR</name>
<organism evidence="3">
    <name type="scientific">Naegleria gruberi</name>
    <name type="common">Amoeba</name>
    <dbReference type="NCBI Taxonomy" id="5762"/>
    <lineage>
        <taxon>Eukaryota</taxon>
        <taxon>Discoba</taxon>
        <taxon>Heterolobosea</taxon>
        <taxon>Tetramitia</taxon>
        <taxon>Eutetramitia</taxon>
        <taxon>Vahlkampfiidae</taxon>
        <taxon>Naegleria</taxon>
    </lineage>
</organism>
<proteinExistence type="predicted"/>
<dbReference type="EMBL" id="GG738852">
    <property type="protein sequence ID" value="EFC47970.1"/>
    <property type="molecule type" value="Genomic_DNA"/>
</dbReference>
<dbReference type="Proteomes" id="UP000006671">
    <property type="component" value="Unassembled WGS sequence"/>
</dbReference>
<dbReference type="GeneID" id="8848783"/>
<keyword evidence="3" id="KW-1185">Reference proteome</keyword>
<accession>D2V4Q0</accession>
<dbReference type="KEGG" id="ngr:NAEGRDRAFT_63867"/>
<dbReference type="AlphaFoldDB" id="D2V4Q0"/>
<dbReference type="Pfam" id="PF00612">
    <property type="entry name" value="IQ"/>
    <property type="match status" value="1"/>
</dbReference>
<feature type="region of interest" description="Disordered" evidence="1">
    <location>
        <begin position="1"/>
        <end position="65"/>
    </location>
</feature>
<reference evidence="2 3" key="1">
    <citation type="journal article" date="2010" name="Cell">
        <title>The genome of Naegleria gruberi illuminates early eukaryotic versatility.</title>
        <authorList>
            <person name="Fritz-Laylin L.K."/>
            <person name="Prochnik S.E."/>
            <person name="Ginger M.L."/>
            <person name="Dacks J.B."/>
            <person name="Carpenter M.L."/>
            <person name="Field M.C."/>
            <person name="Kuo A."/>
            <person name="Paredez A."/>
            <person name="Chapman J."/>
            <person name="Pham J."/>
            <person name="Shu S."/>
            <person name="Neupane R."/>
            <person name="Cipriano M."/>
            <person name="Mancuso J."/>
            <person name="Tu H."/>
            <person name="Salamov A."/>
            <person name="Lindquist E."/>
            <person name="Shapiro H."/>
            <person name="Lucas S."/>
            <person name="Grigoriev I.V."/>
            <person name="Cande W.Z."/>
            <person name="Fulton C."/>
            <person name="Rokhsar D.S."/>
            <person name="Dawson S.C."/>
        </authorList>
    </citation>
    <scope>NUCLEOTIDE SEQUENCE [LARGE SCALE GENOMIC DNA]</scope>
    <source>
        <strain evidence="2 3">NEG-M</strain>
    </source>
</reference>
<evidence type="ECO:0000313" key="2">
    <source>
        <dbReference type="EMBL" id="EFC47970.1"/>
    </source>
</evidence>
<dbReference type="PROSITE" id="PS50096">
    <property type="entry name" value="IQ"/>
    <property type="match status" value="1"/>
</dbReference>
<gene>
    <name evidence="2" type="ORF">NAEGRDRAFT_63867</name>
</gene>
<dbReference type="RefSeq" id="XP_002680714.1">
    <property type="nucleotide sequence ID" value="XM_002680668.1"/>
</dbReference>
<dbReference type="OrthoDB" id="10490990at2759"/>
<dbReference type="InParanoid" id="D2V4Q0"/>
<dbReference type="OMA" id="ILPNECA"/>
<evidence type="ECO:0000313" key="3">
    <source>
        <dbReference type="Proteomes" id="UP000006671"/>
    </source>
</evidence>
<dbReference type="InterPro" id="IPR000048">
    <property type="entry name" value="IQ_motif_EF-hand-BS"/>
</dbReference>
<dbReference type="SMART" id="SM00015">
    <property type="entry name" value="IQ"/>
    <property type="match status" value="1"/>
</dbReference>
<evidence type="ECO:0000256" key="1">
    <source>
        <dbReference type="SAM" id="MobiDB-lite"/>
    </source>
</evidence>
<feature type="compositionally biased region" description="Polar residues" evidence="1">
    <location>
        <begin position="11"/>
        <end position="21"/>
    </location>
</feature>